<dbReference type="STRING" id="913774.A0A0C3DQZ2"/>
<evidence type="ECO:0000313" key="1">
    <source>
        <dbReference type="EMBL" id="KIN04473.1"/>
    </source>
</evidence>
<evidence type="ECO:0000313" key="2">
    <source>
        <dbReference type="Proteomes" id="UP000054321"/>
    </source>
</evidence>
<dbReference type="EMBL" id="KN832872">
    <property type="protein sequence ID" value="KIN04473.1"/>
    <property type="molecule type" value="Genomic_DNA"/>
</dbReference>
<dbReference type="Proteomes" id="UP000054321">
    <property type="component" value="Unassembled WGS sequence"/>
</dbReference>
<dbReference type="OrthoDB" id="6077919at2759"/>
<accession>A0A0C3DQZ2</accession>
<dbReference type="InParanoid" id="A0A0C3DQZ2"/>
<proteinExistence type="predicted"/>
<gene>
    <name evidence="1" type="ORF">OIDMADRAFT_50330</name>
</gene>
<organism evidence="1 2">
    <name type="scientific">Oidiodendron maius (strain Zn)</name>
    <dbReference type="NCBI Taxonomy" id="913774"/>
    <lineage>
        <taxon>Eukaryota</taxon>
        <taxon>Fungi</taxon>
        <taxon>Dikarya</taxon>
        <taxon>Ascomycota</taxon>
        <taxon>Pezizomycotina</taxon>
        <taxon>Leotiomycetes</taxon>
        <taxon>Leotiomycetes incertae sedis</taxon>
        <taxon>Myxotrichaceae</taxon>
        <taxon>Oidiodendron</taxon>
    </lineage>
</organism>
<keyword evidence="2" id="KW-1185">Reference proteome</keyword>
<dbReference type="AlphaFoldDB" id="A0A0C3DQZ2"/>
<name>A0A0C3DQZ2_OIDMZ</name>
<reference evidence="1 2" key="1">
    <citation type="submission" date="2014-04" db="EMBL/GenBank/DDBJ databases">
        <authorList>
            <consortium name="DOE Joint Genome Institute"/>
            <person name="Kuo A."/>
            <person name="Martino E."/>
            <person name="Perotto S."/>
            <person name="Kohler A."/>
            <person name="Nagy L.G."/>
            <person name="Floudas D."/>
            <person name="Copeland A."/>
            <person name="Barry K.W."/>
            <person name="Cichocki N."/>
            <person name="Veneault-Fourrey C."/>
            <person name="LaButti K."/>
            <person name="Lindquist E.A."/>
            <person name="Lipzen A."/>
            <person name="Lundell T."/>
            <person name="Morin E."/>
            <person name="Murat C."/>
            <person name="Sun H."/>
            <person name="Tunlid A."/>
            <person name="Henrissat B."/>
            <person name="Grigoriev I.V."/>
            <person name="Hibbett D.S."/>
            <person name="Martin F."/>
            <person name="Nordberg H.P."/>
            <person name="Cantor M.N."/>
            <person name="Hua S.X."/>
        </authorList>
    </citation>
    <scope>NUCLEOTIDE SEQUENCE [LARGE SCALE GENOMIC DNA]</scope>
    <source>
        <strain evidence="1 2">Zn</strain>
    </source>
</reference>
<dbReference type="SUPFAM" id="SSF53098">
    <property type="entry name" value="Ribonuclease H-like"/>
    <property type="match status" value="1"/>
</dbReference>
<sequence>MSETARRVKEALDTNPSTVFFIDVETTVAVKGQFADAIEISVIDGNNNVIIDTIIDYGLTIDQMFNLHATPPDNDFRYRTLAKVLGPPTDKKVTGHRPEQIVQVLKAAGMNKHSFLVEWSMSGYDWHALERLIARTGDSKMECRPLYSNSWRLLQEWKHNMPGISCALEKIFPLLFPGDKLIGMNHRSLPDTKMLVKMAHGFFNNT</sequence>
<reference evidence="2" key="2">
    <citation type="submission" date="2015-01" db="EMBL/GenBank/DDBJ databases">
        <title>Evolutionary Origins and Diversification of the Mycorrhizal Mutualists.</title>
        <authorList>
            <consortium name="DOE Joint Genome Institute"/>
            <consortium name="Mycorrhizal Genomics Consortium"/>
            <person name="Kohler A."/>
            <person name="Kuo A."/>
            <person name="Nagy L.G."/>
            <person name="Floudas D."/>
            <person name="Copeland A."/>
            <person name="Barry K.W."/>
            <person name="Cichocki N."/>
            <person name="Veneault-Fourrey C."/>
            <person name="LaButti K."/>
            <person name="Lindquist E.A."/>
            <person name="Lipzen A."/>
            <person name="Lundell T."/>
            <person name="Morin E."/>
            <person name="Murat C."/>
            <person name="Riley R."/>
            <person name="Ohm R."/>
            <person name="Sun H."/>
            <person name="Tunlid A."/>
            <person name="Henrissat B."/>
            <person name="Grigoriev I.V."/>
            <person name="Hibbett D.S."/>
            <person name="Martin F."/>
        </authorList>
    </citation>
    <scope>NUCLEOTIDE SEQUENCE [LARGE SCALE GENOMIC DNA]</scope>
    <source>
        <strain evidence="2">Zn</strain>
    </source>
</reference>
<dbReference type="HOGENOM" id="CLU_1332290_0_0_1"/>
<dbReference type="InterPro" id="IPR012337">
    <property type="entry name" value="RNaseH-like_sf"/>
</dbReference>
<protein>
    <recommendedName>
        <fullName evidence="3">Exonuclease domain-containing protein</fullName>
    </recommendedName>
</protein>
<evidence type="ECO:0008006" key="3">
    <source>
        <dbReference type="Google" id="ProtNLM"/>
    </source>
</evidence>